<evidence type="ECO:0000313" key="13">
    <source>
        <dbReference type="EMBL" id="RKQ37418.1"/>
    </source>
</evidence>
<dbReference type="PRINTS" id="PR00096">
    <property type="entry name" value="GATASE"/>
</dbReference>
<organism evidence="13 14">
    <name type="scientific">Oceanobacillus halophilus</name>
    <dbReference type="NCBI Taxonomy" id="930130"/>
    <lineage>
        <taxon>Bacteria</taxon>
        <taxon>Bacillati</taxon>
        <taxon>Bacillota</taxon>
        <taxon>Bacilli</taxon>
        <taxon>Bacillales</taxon>
        <taxon>Bacillaceae</taxon>
        <taxon>Oceanobacillus</taxon>
    </lineage>
</organism>
<dbReference type="InterPro" id="IPR017926">
    <property type="entry name" value="GATASE"/>
</dbReference>
<comment type="subunit">
    <text evidence="11">Composed of two chains; the small (or glutamine) chain promotes the hydrolysis of glutamine to ammonia, which is used by the large (or ammonia) chain to synthesize carbamoyl phosphate. Tetramer of heterodimers (alpha,beta)4.</text>
</comment>
<keyword evidence="4 11" id="KW-0436">Ligase</keyword>
<evidence type="ECO:0000256" key="11">
    <source>
        <dbReference type="HAMAP-Rule" id="MF_01209"/>
    </source>
</evidence>
<dbReference type="GO" id="GO:0004359">
    <property type="term" value="F:glutaminase activity"/>
    <property type="evidence" value="ECO:0007669"/>
    <property type="project" value="RHEA"/>
</dbReference>
<dbReference type="UniPathway" id="UPA00070">
    <property type="reaction ID" value="UER00115"/>
</dbReference>
<feature type="binding site" evidence="11">
    <location>
        <position position="222"/>
    </location>
    <ligand>
        <name>L-glutamine</name>
        <dbReference type="ChEBI" id="CHEBI:58359"/>
    </ligand>
</feature>
<feature type="binding site" evidence="11">
    <location>
        <position position="292"/>
    </location>
    <ligand>
        <name>L-glutamine</name>
        <dbReference type="ChEBI" id="CHEBI:58359"/>
    </ligand>
</feature>
<dbReference type="Pfam" id="PF00117">
    <property type="entry name" value="GATase"/>
    <property type="match status" value="1"/>
</dbReference>
<dbReference type="GO" id="GO:0006207">
    <property type="term" value="P:'de novo' pyrimidine nucleobase biosynthetic process"/>
    <property type="evidence" value="ECO:0007669"/>
    <property type="project" value="InterPro"/>
</dbReference>
<feature type="domain" description="Carbamoyl-phosphate synthase small subunit N-terminal" evidence="12">
    <location>
        <begin position="2"/>
        <end position="132"/>
    </location>
</feature>
<feature type="active site" description="Nucleophile" evidence="11">
    <location>
        <position position="247"/>
    </location>
</feature>
<dbReference type="InterPro" id="IPR050472">
    <property type="entry name" value="Anth_synth/Amidotransfase"/>
</dbReference>
<keyword evidence="11" id="KW-0055">Arginine biosynthesis</keyword>
<dbReference type="GO" id="GO:0006541">
    <property type="term" value="P:glutamine metabolic process"/>
    <property type="evidence" value="ECO:0007669"/>
    <property type="project" value="InterPro"/>
</dbReference>
<sequence>MVKRQLILEDGTVFNGTGFGSERSQTGEVVFNTGMTGYQEVITDPSYCGQIITMTYPLIGNYGINRDDFETVTPFINGLIVKELSSDPSNFRSEESLDQFLKAHDIPGISGVDTRKLTKIIRKHGTMKGIIADIDHSKEKHLSELKTTNLPSNQVKRTSTIKPYVVPGRGKRIVMVDLGAKHGILRELTKRDCHITVVPYNYSAENILRLKPDGMVLTNGPGNPKNVPEPIEMIKQVIRRIPIFGICLGHQLLALANGADTEKMKFGHRGANHPVKDIRTNKTYLTSQNHSYAVQEASLKGTGLELTQVALNDKTVEGIKHSLYPAFSVQYHPESSPGPEDTNDLFDEFLTMIQKNQKQKEVEIYA</sequence>
<dbReference type="AlphaFoldDB" id="A0A495ABR1"/>
<comment type="catalytic activity">
    <reaction evidence="10 11">
        <text>L-glutamine + H2O = L-glutamate + NH4(+)</text>
        <dbReference type="Rhea" id="RHEA:15889"/>
        <dbReference type="ChEBI" id="CHEBI:15377"/>
        <dbReference type="ChEBI" id="CHEBI:28938"/>
        <dbReference type="ChEBI" id="CHEBI:29985"/>
        <dbReference type="ChEBI" id="CHEBI:58359"/>
    </reaction>
</comment>
<dbReference type="EMBL" id="RBZP01000001">
    <property type="protein sequence ID" value="RKQ37418.1"/>
    <property type="molecule type" value="Genomic_DNA"/>
</dbReference>
<keyword evidence="11" id="KW-0028">Amino-acid biosynthesis</keyword>
<comment type="caution">
    <text evidence="11">Lacks conserved residue(s) required for the propagation of feature annotation.</text>
</comment>
<gene>
    <name evidence="11" type="primary">carA</name>
    <name evidence="13" type="ORF">D8M06_01030</name>
</gene>
<dbReference type="FunFam" id="3.50.30.20:FF:000001">
    <property type="entry name" value="Carbamoyl-phosphate synthase small chain"/>
    <property type="match status" value="1"/>
</dbReference>
<dbReference type="Gene3D" id="3.50.30.20">
    <property type="entry name" value="Carbamoyl-phosphate synthase small subunit, N-terminal domain"/>
    <property type="match status" value="1"/>
</dbReference>
<dbReference type="Gene3D" id="3.40.50.880">
    <property type="match status" value="1"/>
</dbReference>
<dbReference type="PANTHER" id="PTHR43418">
    <property type="entry name" value="MULTIFUNCTIONAL TRYPTOPHAN BIOSYNTHESIS PROTEIN-RELATED"/>
    <property type="match status" value="1"/>
</dbReference>
<comment type="function">
    <text evidence="11">Small subunit of the glutamine-dependent carbamoyl phosphate synthetase (CPSase). CPSase catalyzes the formation of carbamoyl phosphate from the ammonia moiety of glutamine, carbonate, and phosphate donated by ATP, constituting the first step of 2 biosynthetic pathways, one leading to arginine and/or urea and the other to pyrimidine nucleotides. The small subunit (glutamine amidotransferase) binds and cleaves glutamine to supply the large subunit with the substrate ammonia.</text>
</comment>
<evidence type="ECO:0000256" key="3">
    <source>
        <dbReference type="ARBA" id="ARBA00007800"/>
    </source>
</evidence>
<dbReference type="GO" id="GO:0044205">
    <property type="term" value="P:'de novo' UMP biosynthetic process"/>
    <property type="evidence" value="ECO:0007669"/>
    <property type="project" value="UniProtKB-UniRule"/>
</dbReference>
<evidence type="ECO:0000256" key="7">
    <source>
        <dbReference type="ARBA" id="ARBA00022962"/>
    </source>
</evidence>
<dbReference type="GO" id="GO:0005524">
    <property type="term" value="F:ATP binding"/>
    <property type="evidence" value="ECO:0007669"/>
    <property type="project" value="UniProtKB-UniRule"/>
</dbReference>
<dbReference type="InterPro" id="IPR036480">
    <property type="entry name" value="CarbP_synth_ssu_N_sf"/>
</dbReference>
<dbReference type="Proteomes" id="UP000269301">
    <property type="component" value="Unassembled WGS sequence"/>
</dbReference>
<evidence type="ECO:0000256" key="5">
    <source>
        <dbReference type="ARBA" id="ARBA00022741"/>
    </source>
</evidence>
<proteinExistence type="inferred from homology"/>
<dbReference type="RefSeq" id="WP_121202498.1">
    <property type="nucleotide sequence ID" value="NZ_RBZP01000001.1"/>
</dbReference>
<dbReference type="PANTHER" id="PTHR43418:SF7">
    <property type="entry name" value="CARBAMOYL-PHOSPHATE SYNTHASE SMALL CHAIN"/>
    <property type="match status" value="1"/>
</dbReference>
<dbReference type="CDD" id="cd01744">
    <property type="entry name" value="GATase1_CPSase"/>
    <property type="match status" value="1"/>
</dbReference>
<keyword evidence="6 11" id="KW-0067">ATP-binding</keyword>
<keyword evidence="5 11" id="KW-0547">Nucleotide-binding</keyword>
<evidence type="ECO:0000256" key="6">
    <source>
        <dbReference type="ARBA" id="ARBA00022840"/>
    </source>
</evidence>
<reference evidence="13 14" key="1">
    <citation type="journal article" date="2016" name="Int. J. Syst. Evol. Microbiol.">
        <title>Oceanobacillus halophilus sp. nov., a novel moderately halophilic bacterium from a hypersaline lake.</title>
        <authorList>
            <person name="Amoozegar M.A."/>
            <person name="Bagheri M."/>
            <person name="Makhdoumi A."/>
            <person name="Nikou M.M."/>
            <person name="Fazeli S.A.S."/>
            <person name="Schumann P."/>
            <person name="Sproer C."/>
            <person name="Sanchez-Porro C."/>
            <person name="Ventosa A."/>
        </authorList>
    </citation>
    <scope>NUCLEOTIDE SEQUENCE [LARGE SCALE GENOMIC DNA]</scope>
    <source>
        <strain evidence="13 14">DSM 23996</strain>
    </source>
</reference>
<dbReference type="SUPFAM" id="SSF52317">
    <property type="entry name" value="Class I glutamine amidotransferase-like"/>
    <property type="match status" value="1"/>
</dbReference>
<keyword evidence="8 11" id="KW-0665">Pyrimidine biosynthesis</keyword>
<evidence type="ECO:0000313" key="14">
    <source>
        <dbReference type="Proteomes" id="UP000269301"/>
    </source>
</evidence>
<dbReference type="NCBIfam" id="NF009475">
    <property type="entry name" value="PRK12838.1"/>
    <property type="match status" value="1"/>
</dbReference>
<dbReference type="NCBIfam" id="TIGR01368">
    <property type="entry name" value="CPSaseIIsmall"/>
    <property type="match status" value="1"/>
</dbReference>
<dbReference type="PRINTS" id="PR00099">
    <property type="entry name" value="CPSGATASE"/>
</dbReference>
<comment type="pathway">
    <text evidence="1 11">Pyrimidine metabolism; UMP biosynthesis via de novo pathway; (S)-dihydroorotate from bicarbonate: step 1/3.</text>
</comment>
<evidence type="ECO:0000256" key="8">
    <source>
        <dbReference type="ARBA" id="ARBA00022975"/>
    </source>
</evidence>
<dbReference type="InterPro" id="IPR029062">
    <property type="entry name" value="Class_I_gatase-like"/>
</dbReference>
<dbReference type="OrthoDB" id="9804328at2"/>
<feature type="binding site" evidence="11">
    <location>
        <position position="289"/>
    </location>
    <ligand>
        <name>L-glutamine</name>
        <dbReference type="ChEBI" id="CHEBI:58359"/>
    </ligand>
</feature>
<evidence type="ECO:0000256" key="1">
    <source>
        <dbReference type="ARBA" id="ARBA00004812"/>
    </source>
</evidence>
<feature type="binding site" evidence="11">
    <location>
        <position position="220"/>
    </location>
    <ligand>
        <name>L-glutamine</name>
        <dbReference type="ChEBI" id="CHEBI:58359"/>
    </ligand>
</feature>
<dbReference type="GO" id="GO:0004088">
    <property type="term" value="F:carbamoyl-phosphate synthase (glutamine-hydrolyzing) activity"/>
    <property type="evidence" value="ECO:0007669"/>
    <property type="project" value="UniProtKB-UniRule"/>
</dbReference>
<evidence type="ECO:0000256" key="9">
    <source>
        <dbReference type="ARBA" id="ARBA00048816"/>
    </source>
</evidence>
<dbReference type="PRINTS" id="PR00097">
    <property type="entry name" value="ANTSNTHASEII"/>
</dbReference>
<dbReference type="PROSITE" id="PS51273">
    <property type="entry name" value="GATASE_TYPE_1"/>
    <property type="match status" value="1"/>
</dbReference>
<dbReference type="SUPFAM" id="SSF52021">
    <property type="entry name" value="Carbamoyl phosphate synthetase, small subunit N-terminal domain"/>
    <property type="match status" value="1"/>
</dbReference>
<dbReference type="Pfam" id="PF00988">
    <property type="entry name" value="CPSase_sm_chain"/>
    <property type="match status" value="1"/>
</dbReference>
<dbReference type="EC" id="6.3.5.5" evidence="11"/>
<keyword evidence="14" id="KW-1185">Reference proteome</keyword>
<evidence type="ECO:0000256" key="2">
    <source>
        <dbReference type="ARBA" id="ARBA00005077"/>
    </source>
</evidence>
<feature type="binding site" evidence="11">
    <location>
        <position position="46"/>
    </location>
    <ligand>
        <name>L-glutamine</name>
        <dbReference type="ChEBI" id="CHEBI:58359"/>
    </ligand>
</feature>
<protein>
    <recommendedName>
        <fullName evidence="11">Carbamoyl phosphate synthase small chain</fullName>
        <ecNumber evidence="11">6.3.5.5</ecNumber>
    </recommendedName>
    <alternativeName>
        <fullName evidence="11">Carbamoyl phosphate synthetase glutamine chain</fullName>
    </alternativeName>
</protein>
<dbReference type="GO" id="GO:0006526">
    <property type="term" value="P:L-arginine biosynthetic process"/>
    <property type="evidence" value="ECO:0007669"/>
    <property type="project" value="UniProtKB-UniRule"/>
</dbReference>
<keyword evidence="7 11" id="KW-0315">Glutamine amidotransferase</keyword>
<comment type="catalytic activity">
    <reaction evidence="9 11">
        <text>hydrogencarbonate + L-glutamine + 2 ATP + H2O = carbamoyl phosphate + L-glutamate + 2 ADP + phosphate + 2 H(+)</text>
        <dbReference type="Rhea" id="RHEA:18633"/>
        <dbReference type="ChEBI" id="CHEBI:15377"/>
        <dbReference type="ChEBI" id="CHEBI:15378"/>
        <dbReference type="ChEBI" id="CHEBI:17544"/>
        <dbReference type="ChEBI" id="CHEBI:29985"/>
        <dbReference type="ChEBI" id="CHEBI:30616"/>
        <dbReference type="ChEBI" id="CHEBI:43474"/>
        <dbReference type="ChEBI" id="CHEBI:58228"/>
        <dbReference type="ChEBI" id="CHEBI:58359"/>
        <dbReference type="ChEBI" id="CHEBI:456216"/>
        <dbReference type="EC" id="6.3.5.5"/>
    </reaction>
</comment>
<name>A0A495ABR1_9BACI</name>
<evidence type="ECO:0000256" key="4">
    <source>
        <dbReference type="ARBA" id="ARBA00022598"/>
    </source>
</evidence>
<dbReference type="SMART" id="SM01097">
    <property type="entry name" value="CPSase_sm_chain"/>
    <property type="match status" value="1"/>
</dbReference>
<feature type="binding site" evidence="11">
    <location>
        <position position="248"/>
    </location>
    <ligand>
        <name>L-glutamine</name>
        <dbReference type="ChEBI" id="CHEBI:58359"/>
    </ligand>
</feature>
<comment type="similarity">
    <text evidence="3 11">Belongs to the CarA family.</text>
</comment>
<dbReference type="UniPathway" id="UPA00068">
    <property type="reaction ID" value="UER00171"/>
</dbReference>
<feature type="active site" evidence="11">
    <location>
        <position position="332"/>
    </location>
</feature>
<feature type="binding site" evidence="11">
    <location>
        <position position="251"/>
    </location>
    <ligand>
        <name>L-glutamine</name>
        <dbReference type="ChEBI" id="CHEBI:58359"/>
    </ligand>
</feature>
<accession>A0A495ABR1</accession>
<dbReference type="InterPro" id="IPR002474">
    <property type="entry name" value="CarbamoylP_synth_ssu_N"/>
</dbReference>
<comment type="pathway">
    <text evidence="2 11">Amino-acid biosynthesis; L-arginine biosynthesis; carbamoyl phosphate from bicarbonate: step 1/1.</text>
</comment>
<dbReference type="HAMAP" id="MF_01209">
    <property type="entry name" value="CPSase_S_chain"/>
    <property type="match status" value="1"/>
</dbReference>
<feature type="active site" evidence="11">
    <location>
        <position position="334"/>
    </location>
</feature>
<evidence type="ECO:0000256" key="10">
    <source>
        <dbReference type="ARBA" id="ARBA00049285"/>
    </source>
</evidence>
<dbReference type="InterPro" id="IPR006274">
    <property type="entry name" value="CarbamoylP_synth_ssu"/>
</dbReference>
<evidence type="ECO:0000259" key="12">
    <source>
        <dbReference type="SMART" id="SM01097"/>
    </source>
</evidence>
<comment type="caution">
    <text evidence="13">The sequence shown here is derived from an EMBL/GenBank/DDBJ whole genome shotgun (WGS) entry which is preliminary data.</text>
</comment>
<feature type="region of interest" description="CPSase" evidence="11">
    <location>
        <begin position="1"/>
        <end position="171"/>
    </location>
</feature>
<dbReference type="InterPro" id="IPR035686">
    <property type="entry name" value="CPSase_GATase1"/>
</dbReference>